<dbReference type="InParanoid" id="A0A1C7N190"/>
<protein>
    <submittedName>
        <fullName evidence="2">Uncharacterized protein</fullName>
    </submittedName>
</protein>
<proteinExistence type="predicted"/>
<comment type="caution">
    <text evidence="2">The sequence shown here is derived from an EMBL/GenBank/DDBJ whole genome shotgun (WGS) entry which is preliminary data.</text>
</comment>
<evidence type="ECO:0000313" key="3">
    <source>
        <dbReference type="Proteomes" id="UP000093000"/>
    </source>
</evidence>
<feature type="non-terminal residue" evidence="2">
    <location>
        <position position="93"/>
    </location>
</feature>
<keyword evidence="3" id="KW-1185">Reference proteome</keyword>
<keyword evidence="1" id="KW-0812">Transmembrane</keyword>
<dbReference type="AlphaFoldDB" id="A0A1C7N190"/>
<reference evidence="2 3" key="1">
    <citation type="submission" date="2016-03" db="EMBL/GenBank/DDBJ databases">
        <title>Choanephora cucurbitarum.</title>
        <authorList>
            <person name="Min B."/>
            <person name="Park H."/>
            <person name="Park J.-H."/>
            <person name="Shin H.-D."/>
            <person name="Choi I.-G."/>
        </authorList>
    </citation>
    <scope>NUCLEOTIDE SEQUENCE [LARGE SCALE GENOMIC DNA]</scope>
    <source>
        <strain evidence="2 3">KUS-F28377</strain>
    </source>
</reference>
<dbReference type="Proteomes" id="UP000093000">
    <property type="component" value="Unassembled WGS sequence"/>
</dbReference>
<feature type="transmembrane region" description="Helical" evidence="1">
    <location>
        <begin position="21"/>
        <end position="39"/>
    </location>
</feature>
<accession>A0A1C7N190</accession>
<gene>
    <name evidence="2" type="ORF">A0J61_09087</name>
</gene>
<organism evidence="2 3">
    <name type="scientific">Choanephora cucurbitarum</name>
    <dbReference type="NCBI Taxonomy" id="101091"/>
    <lineage>
        <taxon>Eukaryota</taxon>
        <taxon>Fungi</taxon>
        <taxon>Fungi incertae sedis</taxon>
        <taxon>Mucoromycota</taxon>
        <taxon>Mucoromycotina</taxon>
        <taxon>Mucoromycetes</taxon>
        <taxon>Mucorales</taxon>
        <taxon>Mucorineae</taxon>
        <taxon>Choanephoraceae</taxon>
        <taxon>Choanephoroideae</taxon>
        <taxon>Choanephora</taxon>
    </lineage>
</organism>
<keyword evidence="1" id="KW-1133">Transmembrane helix</keyword>
<keyword evidence="1" id="KW-0472">Membrane</keyword>
<name>A0A1C7N190_9FUNG</name>
<dbReference type="EMBL" id="LUGH01000771">
    <property type="protein sequence ID" value="OBZ82860.1"/>
    <property type="molecule type" value="Genomic_DNA"/>
</dbReference>
<evidence type="ECO:0000256" key="1">
    <source>
        <dbReference type="SAM" id="Phobius"/>
    </source>
</evidence>
<evidence type="ECO:0000313" key="2">
    <source>
        <dbReference type="EMBL" id="OBZ82860.1"/>
    </source>
</evidence>
<sequence length="93" mass="10224">MHSDTRKKKQLWTVMTHCKAVVGRAGISLAFVATASLSYRLGQLTSIFADLGPSAREETKKQTKKERRKLNLIEFGLSRTLSSTTSPVSPTAT</sequence>